<accession>A0A2G5S9C9</accession>
<evidence type="ECO:0000313" key="3">
    <source>
        <dbReference type="Proteomes" id="UP000230233"/>
    </source>
</evidence>
<reference evidence="3" key="1">
    <citation type="submission" date="2017-10" db="EMBL/GenBank/DDBJ databases">
        <title>Rapid genome shrinkage in a self-fertile nematode reveals novel sperm competition proteins.</title>
        <authorList>
            <person name="Yin D."/>
            <person name="Schwarz E.M."/>
            <person name="Thomas C.G."/>
            <person name="Felde R.L."/>
            <person name="Korf I.F."/>
            <person name="Cutter A.D."/>
            <person name="Schartner C.M."/>
            <person name="Ralston E.J."/>
            <person name="Meyer B.J."/>
            <person name="Haag E.S."/>
        </authorList>
    </citation>
    <scope>NUCLEOTIDE SEQUENCE [LARGE SCALE GENOMIC DNA]</scope>
    <source>
        <strain evidence="3">JU1422</strain>
    </source>
</reference>
<organism evidence="2 3">
    <name type="scientific">Caenorhabditis nigoni</name>
    <dbReference type="NCBI Taxonomy" id="1611254"/>
    <lineage>
        <taxon>Eukaryota</taxon>
        <taxon>Metazoa</taxon>
        <taxon>Ecdysozoa</taxon>
        <taxon>Nematoda</taxon>
        <taxon>Chromadorea</taxon>
        <taxon>Rhabditida</taxon>
        <taxon>Rhabditina</taxon>
        <taxon>Rhabditomorpha</taxon>
        <taxon>Rhabditoidea</taxon>
        <taxon>Rhabditidae</taxon>
        <taxon>Peloderinae</taxon>
        <taxon>Caenorhabditis</taxon>
    </lineage>
</organism>
<keyword evidence="3" id="KW-1185">Reference proteome</keyword>
<protein>
    <submittedName>
        <fullName evidence="2">Uncharacterized protein</fullName>
    </submittedName>
</protein>
<dbReference type="AlphaFoldDB" id="A0A2G5S9C9"/>
<proteinExistence type="predicted"/>
<gene>
    <name evidence="2" type="ORF">B9Z55_028964</name>
</gene>
<evidence type="ECO:0000256" key="1">
    <source>
        <dbReference type="SAM" id="MobiDB-lite"/>
    </source>
</evidence>
<dbReference type="EMBL" id="PDUG01000062">
    <property type="protein sequence ID" value="PIC11610.1"/>
    <property type="molecule type" value="Genomic_DNA"/>
</dbReference>
<evidence type="ECO:0000313" key="2">
    <source>
        <dbReference type="EMBL" id="PIC11610.1"/>
    </source>
</evidence>
<feature type="region of interest" description="Disordered" evidence="1">
    <location>
        <begin position="56"/>
        <end position="80"/>
    </location>
</feature>
<name>A0A2G5S9C9_9PELO</name>
<comment type="caution">
    <text evidence="2">The sequence shown here is derived from an EMBL/GenBank/DDBJ whole genome shotgun (WGS) entry which is preliminary data.</text>
</comment>
<sequence length="80" mass="9226">MTSTSGIYNKSGRESIKKASVETYDNQQMPDELAAFHAFHLDSRVDSIEMNKRASRMELDTRRKSSISWRHRGGRSTEFT</sequence>
<dbReference type="Proteomes" id="UP000230233">
    <property type="component" value="Unassembled WGS sequence"/>
</dbReference>
<dbReference type="OrthoDB" id="5812323at2759"/>